<dbReference type="Gene3D" id="3.90.550.10">
    <property type="entry name" value="Spore Coat Polysaccharide Biosynthesis Protein SpsA, Chain A"/>
    <property type="match status" value="1"/>
</dbReference>
<feature type="domain" description="Glycosyltransferase 2-like" evidence="1">
    <location>
        <begin position="8"/>
        <end position="144"/>
    </location>
</feature>
<comment type="caution">
    <text evidence="2">The sequence shown here is derived from an EMBL/GenBank/DDBJ whole genome shotgun (WGS) entry which is preliminary data.</text>
</comment>
<dbReference type="Proteomes" id="UP001232992">
    <property type="component" value="Unassembled WGS sequence"/>
</dbReference>
<keyword evidence="3" id="KW-1185">Reference proteome</keyword>
<dbReference type="Pfam" id="PF00535">
    <property type="entry name" value="Glycos_transf_2"/>
    <property type="match status" value="1"/>
</dbReference>
<evidence type="ECO:0000313" key="3">
    <source>
        <dbReference type="Proteomes" id="UP001232992"/>
    </source>
</evidence>
<dbReference type="RefSeq" id="WP_283757543.1">
    <property type="nucleotide sequence ID" value="NZ_JAQOSQ010000004.1"/>
</dbReference>
<organism evidence="2 3">
    <name type="scientific">Roseofilum casamattae BLCC-M143</name>
    <dbReference type="NCBI Taxonomy" id="3022442"/>
    <lineage>
        <taxon>Bacteria</taxon>
        <taxon>Bacillati</taxon>
        <taxon>Cyanobacteriota</taxon>
        <taxon>Cyanophyceae</taxon>
        <taxon>Desertifilales</taxon>
        <taxon>Desertifilaceae</taxon>
        <taxon>Roseofilum</taxon>
        <taxon>Roseofilum casamattae</taxon>
    </lineage>
</organism>
<evidence type="ECO:0000313" key="2">
    <source>
        <dbReference type="EMBL" id="MDJ1182892.1"/>
    </source>
</evidence>
<reference evidence="2 3" key="1">
    <citation type="submission" date="2023-01" db="EMBL/GenBank/DDBJ databases">
        <title>Novel diversity within Roseofilum (Cyanobacteria; Desertifilaceae) from marine benthic mats with descriptions of four novel species.</title>
        <authorList>
            <person name="Wang Y."/>
            <person name="Berthold D.E."/>
            <person name="Hu J."/>
            <person name="Lefler F.W."/>
            <person name="Laughinghouse H.D. IV."/>
        </authorList>
    </citation>
    <scope>NUCLEOTIDE SEQUENCE [LARGE SCALE GENOMIC DNA]</scope>
    <source>
        <strain evidence="2 3">BLCC-M143</strain>
    </source>
</reference>
<dbReference type="PANTHER" id="PTHR43685">
    <property type="entry name" value="GLYCOSYLTRANSFERASE"/>
    <property type="match status" value="1"/>
</dbReference>
<dbReference type="PANTHER" id="PTHR43685:SF2">
    <property type="entry name" value="GLYCOSYLTRANSFERASE 2-LIKE DOMAIN-CONTAINING PROTEIN"/>
    <property type="match status" value="1"/>
</dbReference>
<proteinExistence type="predicted"/>
<name>A0ABT7BUM2_9CYAN</name>
<dbReference type="SUPFAM" id="SSF53448">
    <property type="entry name" value="Nucleotide-diphospho-sugar transferases"/>
    <property type="match status" value="1"/>
</dbReference>
<dbReference type="EMBL" id="JAQOSQ010000004">
    <property type="protein sequence ID" value="MDJ1182892.1"/>
    <property type="molecule type" value="Genomic_DNA"/>
</dbReference>
<accession>A0ABT7BUM2</accession>
<sequence>MNCKTIAVLLTCHNRKEKTLESLQALFAQNLSSDFSLIVYLMDDGSTDGTSTAVSECYPGVKLFQGDGNLFWNGGMRYVFAKALEVGHDFYCWLNDDTMLYPDALQTLLDTYAKMVEQGYRQSIVAGSTQDAQSKEWSYGGYQQLGWFYPPFKGKPVIPNGTVQSCDLMCGNIVLIPTEVTDIVGNLDPELTHYAGDWDYGLRAKQHGCHLWIVPNYLGTCAQNPKPDPANNPNLQQGLKKIDRPKGLALQSVTLQPWSEWKLLMQRHGGLLWPIFWLLPYRKLILPRLFDRETT</sequence>
<gene>
    <name evidence="2" type="ORF">PMH09_06745</name>
</gene>
<dbReference type="InterPro" id="IPR050834">
    <property type="entry name" value="Glycosyltransf_2"/>
</dbReference>
<evidence type="ECO:0000259" key="1">
    <source>
        <dbReference type="Pfam" id="PF00535"/>
    </source>
</evidence>
<dbReference type="InterPro" id="IPR001173">
    <property type="entry name" value="Glyco_trans_2-like"/>
</dbReference>
<protein>
    <submittedName>
        <fullName evidence="2">Glycosyltransferase family 2 protein</fullName>
    </submittedName>
</protein>
<dbReference type="InterPro" id="IPR029044">
    <property type="entry name" value="Nucleotide-diphossugar_trans"/>
</dbReference>